<proteinExistence type="predicted"/>
<keyword evidence="1" id="KW-0677">Repeat</keyword>
<evidence type="ECO:0008006" key="5">
    <source>
        <dbReference type="Google" id="ProtNLM"/>
    </source>
</evidence>
<dbReference type="OrthoDB" id="5806726at2759"/>
<dbReference type="EMBL" id="JAGPXF010000009">
    <property type="protein sequence ID" value="KAH7231106.1"/>
    <property type="molecule type" value="Genomic_DNA"/>
</dbReference>
<feature type="non-terminal residue" evidence="3">
    <location>
        <position position="265"/>
    </location>
</feature>
<keyword evidence="4" id="KW-1185">Reference proteome</keyword>
<evidence type="ECO:0000256" key="2">
    <source>
        <dbReference type="ARBA" id="ARBA00023043"/>
    </source>
</evidence>
<dbReference type="Proteomes" id="UP000813427">
    <property type="component" value="Unassembled WGS sequence"/>
</dbReference>
<gene>
    <name evidence="3" type="ORF">BKA59DRAFT_428698</name>
</gene>
<reference evidence="3" key="1">
    <citation type="journal article" date="2021" name="Nat. Commun.">
        <title>Genetic determinants of endophytism in the Arabidopsis root mycobiome.</title>
        <authorList>
            <person name="Mesny F."/>
            <person name="Miyauchi S."/>
            <person name="Thiergart T."/>
            <person name="Pickel B."/>
            <person name="Atanasova L."/>
            <person name="Karlsson M."/>
            <person name="Huettel B."/>
            <person name="Barry K.W."/>
            <person name="Haridas S."/>
            <person name="Chen C."/>
            <person name="Bauer D."/>
            <person name="Andreopoulos W."/>
            <person name="Pangilinan J."/>
            <person name="LaButti K."/>
            <person name="Riley R."/>
            <person name="Lipzen A."/>
            <person name="Clum A."/>
            <person name="Drula E."/>
            <person name="Henrissat B."/>
            <person name="Kohler A."/>
            <person name="Grigoriev I.V."/>
            <person name="Martin F.M."/>
            <person name="Hacquard S."/>
        </authorList>
    </citation>
    <scope>NUCLEOTIDE SEQUENCE</scope>
    <source>
        <strain evidence="3">MPI-SDFR-AT-0068</strain>
    </source>
</reference>
<protein>
    <recommendedName>
        <fullName evidence="5">Ankyrin</fullName>
    </recommendedName>
</protein>
<dbReference type="InterPro" id="IPR036770">
    <property type="entry name" value="Ankyrin_rpt-contain_sf"/>
</dbReference>
<dbReference type="AlphaFoldDB" id="A0A8K0W5W7"/>
<dbReference type="GO" id="GO:0005634">
    <property type="term" value="C:nucleus"/>
    <property type="evidence" value="ECO:0007669"/>
    <property type="project" value="TreeGrafter"/>
</dbReference>
<evidence type="ECO:0000313" key="3">
    <source>
        <dbReference type="EMBL" id="KAH7231106.1"/>
    </source>
</evidence>
<keyword evidence="2" id="KW-0040">ANK repeat</keyword>
<dbReference type="PANTHER" id="PTHR24201:SF16">
    <property type="entry name" value="ANKYRIN-1-LIKE-RELATED"/>
    <property type="match status" value="1"/>
</dbReference>
<organism evidence="3 4">
    <name type="scientific">Fusarium tricinctum</name>
    <dbReference type="NCBI Taxonomy" id="61284"/>
    <lineage>
        <taxon>Eukaryota</taxon>
        <taxon>Fungi</taxon>
        <taxon>Dikarya</taxon>
        <taxon>Ascomycota</taxon>
        <taxon>Pezizomycotina</taxon>
        <taxon>Sordariomycetes</taxon>
        <taxon>Hypocreomycetidae</taxon>
        <taxon>Hypocreales</taxon>
        <taxon>Nectriaceae</taxon>
        <taxon>Fusarium</taxon>
        <taxon>Fusarium tricinctum species complex</taxon>
    </lineage>
</organism>
<evidence type="ECO:0000256" key="1">
    <source>
        <dbReference type="ARBA" id="ARBA00022737"/>
    </source>
</evidence>
<sequence length="265" mass="29638">MPGIQQFLDHPVGKDPPRDWNELHHAAFVKDVDKVRLILESASYLMSVKDLSNWTPVHLACCGPSGLAFDLTWAQDHKRSGEDYASSLFRSQSRRNATSRQDETKMQETSCKILSLFIQNGADICGADGSLTPAHVAASTGLTSAAFMLVLFGAPIDPHRPGSPYQWAEYRKHDADGSLLGEKAEVWNMYRNLLGQDVQAILEQYYSILGVDDHSILYSDKLRIPDSQSRMTDVVLRLEYMLTTRLTRYQKSIQLGSDGSTIQLC</sequence>
<evidence type="ECO:0000313" key="4">
    <source>
        <dbReference type="Proteomes" id="UP000813427"/>
    </source>
</evidence>
<comment type="caution">
    <text evidence="3">The sequence shown here is derived from an EMBL/GenBank/DDBJ whole genome shotgun (WGS) entry which is preliminary data.</text>
</comment>
<accession>A0A8K0W5W7</accession>
<dbReference type="InterPro" id="IPR050776">
    <property type="entry name" value="Ank_Repeat/CDKN_Inhibitor"/>
</dbReference>
<name>A0A8K0W5W7_9HYPO</name>
<dbReference type="Gene3D" id="1.25.40.20">
    <property type="entry name" value="Ankyrin repeat-containing domain"/>
    <property type="match status" value="1"/>
</dbReference>
<dbReference type="PANTHER" id="PTHR24201">
    <property type="entry name" value="ANK_REP_REGION DOMAIN-CONTAINING PROTEIN"/>
    <property type="match status" value="1"/>
</dbReference>
<dbReference type="SUPFAM" id="SSF48403">
    <property type="entry name" value="Ankyrin repeat"/>
    <property type="match status" value="1"/>
</dbReference>